<reference evidence="1" key="1">
    <citation type="submission" date="2006-10" db="EMBL/GenBank/DDBJ databases">
        <authorList>
            <person name="Amadeo P."/>
            <person name="Zhao Q."/>
            <person name="Wortman J."/>
            <person name="Fraser-Liggett C."/>
            <person name="Carlton J."/>
        </authorList>
    </citation>
    <scope>NUCLEOTIDE SEQUENCE</scope>
    <source>
        <strain evidence="1">G3</strain>
    </source>
</reference>
<evidence type="ECO:0000313" key="2">
    <source>
        <dbReference type="Proteomes" id="UP000001542"/>
    </source>
</evidence>
<gene>
    <name evidence="1" type="ORF">TVAG_225630</name>
</gene>
<protein>
    <submittedName>
        <fullName evidence="1">Uncharacterized protein</fullName>
    </submittedName>
</protein>
<dbReference type="Proteomes" id="UP000001542">
    <property type="component" value="Unassembled WGS sequence"/>
</dbReference>
<evidence type="ECO:0000313" key="1">
    <source>
        <dbReference type="EMBL" id="EAY17937.1"/>
    </source>
</evidence>
<reference evidence="1" key="2">
    <citation type="journal article" date="2007" name="Science">
        <title>Draft genome sequence of the sexually transmitted pathogen Trichomonas vaginalis.</title>
        <authorList>
            <person name="Carlton J.M."/>
            <person name="Hirt R.P."/>
            <person name="Silva J.C."/>
            <person name="Delcher A.L."/>
            <person name="Schatz M."/>
            <person name="Zhao Q."/>
            <person name="Wortman J.R."/>
            <person name="Bidwell S.L."/>
            <person name="Alsmark U.C.M."/>
            <person name="Besteiro S."/>
            <person name="Sicheritz-Ponten T."/>
            <person name="Noel C.J."/>
            <person name="Dacks J.B."/>
            <person name="Foster P.G."/>
            <person name="Simillion C."/>
            <person name="Van de Peer Y."/>
            <person name="Miranda-Saavedra D."/>
            <person name="Barton G.J."/>
            <person name="Westrop G.D."/>
            <person name="Mueller S."/>
            <person name="Dessi D."/>
            <person name="Fiori P.L."/>
            <person name="Ren Q."/>
            <person name="Paulsen I."/>
            <person name="Zhang H."/>
            <person name="Bastida-Corcuera F.D."/>
            <person name="Simoes-Barbosa A."/>
            <person name="Brown M.T."/>
            <person name="Hayes R.D."/>
            <person name="Mukherjee M."/>
            <person name="Okumura C.Y."/>
            <person name="Schneider R."/>
            <person name="Smith A.J."/>
            <person name="Vanacova S."/>
            <person name="Villalvazo M."/>
            <person name="Haas B.J."/>
            <person name="Pertea M."/>
            <person name="Feldblyum T.V."/>
            <person name="Utterback T.R."/>
            <person name="Shu C.L."/>
            <person name="Osoegawa K."/>
            <person name="de Jong P.J."/>
            <person name="Hrdy I."/>
            <person name="Horvathova L."/>
            <person name="Zubacova Z."/>
            <person name="Dolezal P."/>
            <person name="Malik S.B."/>
            <person name="Logsdon J.M. Jr."/>
            <person name="Henze K."/>
            <person name="Gupta A."/>
            <person name="Wang C.C."/>
            <person name="Dunne R.L."/>
            <person name="Upcroft J.A."/>
            <person name="Upcroft P."/>
            <person name="White O."/>
            <person name="Salzberg S.L."/>
            <person name="Tang P."/>
            <person name="Chiu C.-H."/>
            <person name="Lee Y.-S."/>
            <person name="Embley T.M."/>
            <person name="Coombs G.H."/>
            <person name="Mottram J.C."/>
            <person name="Tachezy J."/>
            <person name="Fraser-Liggett C.M."/>
            <person name="Johnson P.J."/>
        </authorList>
    </citation>
    <scope>NUCLEOTIDE SEQUENCE [LARGE SCALE GENOMIC DNA]</scope>
    <source>
        <strain evidence="1">G3</strain>
    </source>
</reference>
<organism evidence="1 2">
    <name type="scientific">Trichomonas vaginalis (strain ATCC PRA-98 / G3)</name>
    <dbReference type="NCBI Taxonomy" id="412133"/>
    <lineage>
        <taxon>Eukaryota</taxon>
        <taxon>Metamonada</taxon>
        <taxon>Parabasalia</taxon>
        <taxon>Trichomonadida</taxon>
        <taxon>Trichomonadidae</taxon>
        <taxon>Trichomonas</taxon>
    </lineage>
</organism>
<proteinExistence type="predicted"/>
<accession>A2DNU2</accession>
<dbReference type="EMBL" id="DS113224">
    <property type="protein sequence ID" value="EAY17937.1"/>
    <property type="molecule type" value="Genomic_DNA"/>
</dbReference>
<dbReference type="VEuPathDB" id="TrichDB:TVAG_225630"/>
<dbReference type="RefSeq" id="XP_001578923.1">
    <property type="nucleotide sequence ID" value="XM_001578873.1"/>
</dbReference>
<dbReference type="VEuPathDB" id="TrichDB:TVAGG3_0289130"/>
<dbReference type="KEGG" id="tva:5463440"/>
<dbReference type="AlphaFoldDB" id="A2DNU2"/>
<keyword evidence="2" id="KW-1185">Reference proteome</keyword>
<dbReference type="InParanoid" id="A2DNU2"/>
<sequence length="197" mass="22765">MTQIVNIPPNWQSKIFTVPYGVTTIYHAATDCLQNIEQLIFPQTISHIAGILYRPKSIKNLFIYRGENSPESIIWDNTKYDFADSPVQKNDIKYVYSNVYSTSFEENKTAVVSTTNNNNKYEYSDNILSHDTNINTIIYPKSVDKISSSCFKPMSHNSFYIQDFTGYTTITIKNHLYTTYCSNYLSIHFSLSFILHL</sequence>
<name>A2DNU2_TRIV3</name>